<accession>A0A1Y2E3S5</accession>
<dbReference type="PANTHER" id="PTHR28086:SF1">
    <property type="entry name" value="CU(2+) SUPPRESSING AND BLEOMYCIN SENSITIVE PROTEIN 1"/>
    <property type="match status" value="1"/>
</dbReference>
<dbReference type="RefSeq" id="XP_040716677.1">
    <property type="nucleotide sequence ID" value="XM_040865065.1"/>
</dbReference>
<dbReference type="InParanoid" id="A0A1Y2E3S5"/>
<dbReference type="AlphaFoldDB" id="A0A1Y2E3S5"/>
<evidence type="ECO:0000313" key="2">
    <source>
        <dbReference type="Proteomes" id="UP000193689"/>
    </source>
</evidence>
<dbReference type="Pfam" id="PF10303">
    <property type="entry name" value="DUF2408"/>
    <property type="match status" value="2"/>
</dbReference>
<dbReference type="GO" id="GO:0005737">
    <property type="term" value="C:cytoplasm"/>
    <property type="evidence" value="ECO:0007669"/>
    <property type="project" value="TreeGrafter"/>
</dbReference>
<organism evidence="1 2">
    <name type="scientific">Pseudomassariella vexata</name>
    <dbReference type="NCBI Taxonomy" id="1141098"/>
    <lineage>
        <taxon>Eukaryota</taxon>
        <taxon>Fungi</taxon>
        <taxon>Dikarya</taxon>
        <taxon>Ascomycota</taxon>
        <taxon>Pezizomycotina</taxon>
        <taxon>Sordariomycetes</taxon>
        <taxon>Xylariomycetidae</taxon>
        <taxon>Amphisphaeriales</taxon>
        <taxon>Pseudomassariaceae</taxon>
        <taxon>Pseudomassariella</taxon>
    </lineage>
</organism>
<gene>
    <name evidence="1" type="ORF">BCR38DRAFT_514239</name>
</gene>
<name>A0A1Y2E3S5_9PEZI</name>
<proteinExistence type="predicted"/>
<dbReference type="InterPro" id="IPR018810">
    <property type="entry name" value="UPF0662"/>
</dbReference>
<dbReference type="GO" id="GO:0005634">
    <property type="term" value="C:nucleus"/>
    <property type="evidence" value="ECO:0007669"/>
    <property type="project" value="TreeGrafter"/>
</dbReference>
<dbReference type="STRING" id="1141098.A0A1Y2E3S5"/>
<reference evidence="1 2" key="1">
    <citation type="submission" date="2016-07" db="EMBL/GenBank/DDBJ databases">
        <title>Pervasive Adenine N6-methylation of Active Genes in Fungi.</title>
        <authorList>
            <consortium name="DOE Joint Genome Institute"/>
            <person name="Mondo S.J."/>
            <person name="Dannebaum R.O."/>
            <person name="Kuo R.C."/>
            <person name="Labutti K."/>
            <person name="Haridas S."/>
            <person name="Kuo A."/>
            <person name="Salamov A."/>
            <person name="Ahrendt S.R."/>
            <person name="Lipzen A."/>
            <person name="Sullivan W."/>
            <person name="Andreopoulos W.B."/>
            <person name="Clum A."/>
            <person name="Lindquist E."/>
            <person name="Daum C."/>
            <person name="Ramamoorthy G.K."/>
            <person name="Gryganskyi A."/>
            <person name="Culley D."/>
            <person name="Magnuson J.K."/>
            <person name="James T.Y."/>
            <person name="O'Malley M.A."/>
            <person name="Stajich J.E."/>
            <person name="Spatafora J.W."/>
            <person name="Visel A."/>
            <person name="Grigoriev I.V."/>
        </authorList>
    </citation>
    <scope>NUCLEOTIDE SEQUENCE [LARGE SCALE GENOMIC DNA]</scope>
    <source>
        <strain evidence="1 2">CBS 129021</strain>
    </source>
</reference>
<sequence length="449" mass="51434">MDTPKIPGPQDEGEKQVLQNLNEILTQLQLRKLDRTTYVRTQDVMVLYDRTIEQVKQLNEIRNGKKTDENTVDRVVDSCFQLLSLFFMTIGRNNEAPAAYALTSTIKRLLDHLTEADIFSAKDLESMSQALERLSAIVENHSRSKTTPLLETLLSNRVYRCRESLANLKKKLEVYAEPILATYEKLVSILRQTAAINTKSTFKPEDIHKFQAQLKEIDEKRVDGHFIDADGSVLAGSEQVCFLLDRCQNYTEVVLEKAGKFPEQWKHIYDILIGIRNELDKLSLTQAWSLRETDLYDYQRQLDKIDKNRVDGNWLDEKGQPADLYVQRLTAIRTLLYLIRKSYGYIYHLMISSEPVSEALLPIYNQLHTLKRCLVEVQNSGGVSSVRELYPYSMKLHSIDNMKVDGKFMVGEDIPEGQGSVAELLAECFELNYELRVAAEAAAEKEGQP</sequence>
<dbReference type="Proteomes" id="UP000193689">
    <property type="component" value="Unassembled WGS sequence"/>
</dbReference>
<comment type="caution">
    <text evidence="1">The sequence shown here is derived from an EMBL/GenBank/DDBJ whole genome shotgun (WGS) entry which is preliminary data.</text>
</comment>
<dbReference type="PANTHER" id="PTHR28086">
    <property type="entry name" value="UPF0662 PROTEIN YPL260W"/>
    <property type="match status" value="1"/>
</dbReference>
<dbReference type="GeneID" id="63781277"/>
<dbReference type="EMBL" id="MCFJ01000006">
    <property type="protein sequence ID" value="ORY65525.1"/>
    <property type="molecule type" value="Genomic_DNA"/>
</dbReference>
<evidence type="ECO:0000313" key="1">
    <source>
        <dbReference type="EMBL" id="ORY65525.1"/>
    </source>
</evidence>
<dbReference type="OrthoDB" id="2011986at2759"/>
<protein>
    <submittedName>
        <fullName evidence="1">Uncharacterized protein</fullName>
    </submittedName>
</protein>
<keyword evidence="2" id="KW-1185">Reference proteome</keyword>
<dbReference type="FunCoup" id="A0A1Y2E3S5">
    <property type="interactions" value="34"/>
</dbReference>